<feature type="transmembrane region" description="Helical" evidence="5">
    <location>
        <begin position="186"/>
        <end position="203"/>
    </location>
</feature>
<dbReference type="InterPro" id="IPR000462">
    <property type="entry name" value="CDP-OH_P_trans"/>
</dbReference>
<keyword evidence="5" id="KW-1133">Transmembrane helix</keyword>
<evidence type="ECO:0000256" key="5">
    <source>
        <dbReference type="SAM" id="Phobius"/>
    </source>
</evidence>
<name>A0ABW2HIG5_9MICO</name>
<accession>A0ABW2HIG5</accession>
<dbReference type="PROSITE" id="PS00379">
    <property type="entry name" value="CDP_ALCOHOL_P_TRANSF"/>
    <property type="match status" value="1"/>
</dbReference>
<feature type="transmembrane region" description="Helical" evidence="5">
    <location>
        <begin position="53"/>
        <end position="72"/>
    </location>
</feature>
<feature type="transmembrane region" description="Helical" evidence="5">
    <location>
        <begin position="142"/>
        <end position="165"/>
    </location>
</feature>
<keyword evidence="5" id="KW-0812">Transmembrane</keyword>
<protein>
    <submittedName>
        <fullName evidence="6">CDP-alcohol phosphatidyltransferase family protein</fullName>
    </submittedName>
</protein>
<evidence type="ECO:0000313" key="7">
    <source>
        <dbReference type="Proteomes" id="UP001596507"/>
    </source>
</evidence>
<evidence type="ECO:0000256" key="2">
    <source>
        <dbReference type="ARBA" id="ARBA00022679"/>
    </source>
</evidence>
<dbReference type="Proteomes" id="UP001596507">
    <property type="component" value="Unassembled WGS sequence"/>
</dbReference>
<dbReference type="PANTHER" id="PTHR10414">
    <property type="entry name" value="ETHANOLAMINEPHOSPHOTRANSFERASE"/>
    <property type="match status" value="1"/>
</dbReference>
<sequence length="247" mass="26595">MTDTQTTTFRTRFGELRAAQKRRTGVPLYTLAINRPVGRVLAAAAPPWATPNVLTAVGAVFTFAAILALMLWADGAAWNAVIGLALVIGFFFDSADGQLARLRGGGSALGEWLDHVIDGIRMVLLHLATLAYLVRVDVIPDAAAYALCLVFTVAASSTFFAGELFTKLTSVTATTTVTARSRARSALMLPVDYGVLCWVYLLLPLPVAFTTVYALIALAKVLTSTALLTKWYRTLRREDAARAATRV</sequence>
<feature type="transmembrane region" description="Helical" evidence="5">
    <location>
        <begin position="78"/>
        <end position="95"/>
    </location>
</feature>
<proteinExistence type="inferred from homology"/>
<evidence type="ECO:0000256" key="4">
    <source>
        <dbReference type="RuleBase" id="RU003750"/>
    </source>
</evidence>
<dbReference type="Pfam" id="PF01066">
    <property type="entry name" value="CDP-OH_P_transf"/>
    <property type="match status" value="1"/>
</dbReference>
<keyword evidence="3 5" id="KW-0472">Membrane</keyword>
<comment type="similarity">
    <text evidence="4">Belongs to the CDP-alcohol phosphatidyltransferase class-I family.</text>
</comment>
<dbReference type="InterPro" id="IPR048254">
    <property type="entry name" value="CDP_ALCOHOL_P_TRANSF_CS"/>
</dbReference>
<comment type="caution">
    <text evidence="6">The sequence shown here is derived from an EMBL/GenBank/DDBJ whole genome shotgun (WGS) entry which is preliminary data.</text>
</comment>
<keyword evidence="2 4" id="KW-0808">Transferase</keyword>
<evidence type="ECO:0000256" key="1">
    <source>
        <dbReference type="ARBA" id="ARBA00004370"/>
    </source>
</evidence>
<dbReference type="EMBL" id="JBHTBE010000004">
    <property type="protein sequence ID" value="MFC7270305.1"/>
    <property type="molecule type" value="Genomic_DNA"/>
</dbReference>
<evidence type="ECO:0000313" key="6">
    <source>
        <dbReference type="EMBL" id="MFC7270305.1"/>
    </source>
</evidence>
<dbReference type="RefSeq" id="WP_262875234.1">
    <property type="nucleotide sequence ID" value="NZ_BAABKW010000007.1"/>
</dbReference>
<keyword evidence="7" id="KW-1185">Reference proteome</keyword>
<feature type="transmembrane region" description="Helical" evidence="5">
    <location>
        <begin position="209"/>
        <end position="228"/>
    </location>
</feature>
<organism evidence="6 7">
    <name type="scientific">Microbacterium fluvii</name>
    <dbReference type="NCBI Taxonomy" id="415215"/>
    <lineage>
        <taxon>Bacteria</taxon>
        <taxon>Bacillati</taxon>
        <taxon>Actinomycetota</taxon>
        <taxon>Actinomycetes</taxon>
        <taxon>Micrococcales</taxon>
        <taxon>Microbacteriaceae</taxon>
        <taxon>Microbacterium</taxon>
    </lineage>
</organism>
<dbReference type="Gene3D" id="1.20.120.1760">
    <property type="match status" value="1"/>
</dbReference>
<evidence type="ECO:0000256" key="3">
    <source>
        <dbReference type="ARBA" id="ARBA00023136"/>
    </source>
</evidence>
<comment type="subcellular location">
    <subcellularLocation>
        <location evidence="1">Membrane</location>
    </subcellularLocation>
</comment>
<dbReference type="PANTHER" id="PTHR10414:SF37">
    <property type="entry name" value="BB IN A BOXCAR, ISOFORM C"/>
    <property type="match status" value="1"/>
</dbReference>
<reference evidence="7" key="1">
    <citation type="journal article" date="2019" name="Int. J. Syst. Evol. Microbiol.">
        <title>The Global Catalogue of Microorganisms (GCM) 10K type strain sequencing project: providing services to taxonomists for standard genome sequencing and annotation.</title>
        <authorList>
            <consortium name="The Broad Institute Genomics Platform"/>
            <consortium name="The Broad Institute Genome Sequencing Center for Infectious Disease"/>
            <person name="Wu L."/>
            <person name="Ma J."/>
        </authorList>
    </citation>
    <scope>NUCLEOTIDE SEQUENCE [LARGE SCALE GENOMIC DNA]</scope>
    <source>
        <strain evidence="7">CGMCC 1.15772</strain>
    </source>
</reference>
<gene>
    <name evidence="6" type="ORF">ACFQRL_15175</name>
</gene>
<dbReference type="InterPro" id="IPR043130">
    <property type="entry name" value="CDP-OH_PTrfase_TM_dom"/>
</dbReference>
<dbReference type="InterPro" id="IPR014472">
    <property type="entry name" value="CHOPT"/>
</dbReference>